<proteinExistence type="predicted"/>
<dbReference type="RefSeq" id="WP_198824932.1">
    <property type="nucleotide sequence ID" value="NZ_JAEILT010000018.1"/>
</dbReference>
<name>A0ABS0WFT8_9ALTE</name>
<comment type="caution">
    <text evidence="3">The sequence shown here is derived from an EMBL/GenBank/DDBJ whole genome shotgun (WGS) entry which is preliminary data.</text>
</comment>
<dbReference type="PANTHER" id="PTHR23135">
    <property type="entry name" value="MUR LIGASE FAMILY MEMBER"/>
    <property type="match status" value="1"/>
</dbReference>
<dbReference type="InterPro" id="IPR013221">
    <property type="entry name" value="Mur_ligase_cen"/>
</dbReference>
<organism evidence="3 4">
    <name type="scientific">Paraglaciecola chathamensis</name>
    <dbReference type="NCBI Taxonomy" id="368405"/>
    <lineage>
        <taxon>Bacteria</taxon>
        <taxon>Pseudomonadati</taxon>
        <taxon>Pseudomonadota</taxon>
        <taxon>Gammaproteobacteria</taxon>
        <taxon>Alteromonadales</taxon>
        <taxon>Alteromonadaceae</taxon>
        <taxon>Paraglaciecola</taxon>
    </lineage>
</organism>
<evidence type="ECO:0000259" key="1">
    <source>
        <dbReference type="Pfam" id="PF02875"/>
    </source>
</evidence>
<sequence length="562" mass="61811">MLELDEVRRLTGPNLLWDKPGAIVDVLLTEADKPEVLAHWNKWIERLLTDFGWQAQSHTYREHEHGFNFAISAPIDALYTACEVAELAWHCCASEVQQQALPDWKERMRALRAELVQEQNPLMLSIIENAGHHNVSCLFDDDELSLGMGAQQDRWPVDELPLVDKIDWAKYQHIPCAFITGTNGKSTCVRLASQIAKAQGICAGVTSTDFIRVGDVIIEHGDYSGPGGARMLLRDKRTEMAFLEVARGGILRRGLPVHHVDAALITNVASDHLGQYGIYTVEALAQTKFVVAKALSKEGVLVVNADNDLVVQHAKTLKNTLCWFSCKEFNPEVQQQISTGGRAVFVRSGEVYYHQNGEYQAICNIHDISMTLQGAASHNVQNALGVVGLCKALGLSNEAIVSGLKNFGSDALDNPGRGNIYNINGSQVIVDFAHNEHGMKAVVDMARHMPANKYVAMFSHAGDRSDQEIFALTDAVLGLNAALYIPAEVEKYLRGRQPNEVSSLVQQHLMSANVLGQQIMLAASPLVGVKTALAHASPGDVVLLFVLDQRQEIHEWLSHLAD</sequence>
<dbReference type="InterPro" id="IPR036615">
    <property type="entry name" value="Mur_ligase_C_dom_sf"/>
</dbReference>
<reference evidence="3 4" key="1">
    <citation type="submission" date="2020-12" db="EMBL/GenBank/DDBJ databases">
        <title>Draft genome sequences of nine environmental bacterial isolates colonizing plastic.</title>
        <authorList>
            <person name="Borre I."/>
            <person name="Sonnenschein E.C."/>
        </authorList>
    </citation>
    <scope>NUCLEOTIDE SEQUENCE [LARGE SCALE GENOMIC DNA]</scope>
    <source>
        <strain evidence="3 4">IB30</strain>
    </source>
</reference>
<protein>
    <submittedName>
        <fullName evidence="3">Mur ligase</fullName>
    </submittedName>
</protein>
<dbReference type="Gene3D" id="3.40.1190.10">
    <property type="entry name" value="Mur-like, catalytic domain"/>
    <property type="match status" value="1"/>
</dbReference>
<dbReference type="InterPro" id="IPR036565">
    <property type="entry name" value="Mur-like_cat_sf"/>
</dbReference>
<dbReference type="Proteomes" id="UP000649232">
    <property type="component" value="Unassembled WGS sequence"/>
</dbReference>
<feature type="domain" description="Mur ligase central" evidence="2">
    <location>
        <begin position="179"/>
        <end position="389"/>
    </location>
</feature>
<dbReference type="PANTHER" id="PTHR23135:SF18">
    <property type="entry name" value="CYANOPHYCIN SYNTHETASE"/>
    <property type="match status" value="1"/>
</dbReference>
<evidence type="ECO:0000313" key="3">
    <source>
        <dbReference type="EMBL" id="MBJ2137307.1"/>
    </source>
</evidence>
<gene>
    <name evidence="3" type="ORF">JEU11_12670</name>
</gene>
<keyword evidence="3" id="KW-0436">Ligase</keyword>
<dbReference type="SUPFAM" id="SSF53623">
    <property type="entry name" value="MurD-like peptide ligases, catalytic domain"/>
    <property type="match status" value="1"/>
</dbReference>
<dbReference type="Pfam" id="PF08245">
    <property type="entry name" value="Mur_ligase_M"/>
    <property type="match status" value="1"/>
</dbReference>
<dbReference type="InterPro" id="IPR004101">
    <property type="entry name" value="Mur_ligase_C"/>
</dbReference>
<dbReference type="GO" id="GO:0016874">
    <property type="term" value="F:ligase activity"/>
    <property type="evidence" value="ECO:0007669"/>
    <property type="project" value="UniProtKB-KW"/>
</dbReference>
<accession>A0ABS0WFT8</accession>
<feature type="domain" description="Mur ligase C-terminal" evidence="1">
    <location>
        <begin position="417"/>
        <end position="544"/>
    </location>
</feature>
<dbReference type="SUPFAM" id="SSF53244">
    <property type="entry name" value="MurD-like peptide ligases, peptide-binding domain"/>
    <property type="match status" value="1"/>
</dbReference>
<dbReference type="Pfam" id="PF02875">
    <property type="entry name" value="Mur_ligase_C"/>
    <property type="match status" value="1"/>
</dbReference>
<dbReference type="EMBL" id="JAEILT010000018">
    <property type="protein sequence ID" value="MBJ2137307.1"/>
    <property type="molecule type" value="Genomic_DNA"/>
</dbReference>
<evidence type="ECO:0000313" key="4">
    <source>
        <dbReference type="Proteomes" id="UP000649232"/>
    </source>
</evidence>
<dbReference type="Gene3D" id="3.90.190.20">
    <property type="entry name" value="Mur ligase, C-terminal domain"/>
    <property type="match status" value="1"/>
</dbReference>
<evidence type="ECO:0000259" key="2">
    <source>
        <dbReference type="Pfam" id="PF08245"/>
    </source>
</evidence>